<proteinExistence type="predicted"/>
<evidence type="ECO:0000313" key="1">
    <source>
        <dbReference type="EMBL" id="KAI0042058.1"/>
    </source>
</evidence>
<protein>
    <submittedName>
        <fullName evidence="1">Uncharacterized protein</fullName>
    </submittedName>
</protein>
<sequence length="306" mass="33120">MDEFYDDVKKALAELAAKPADESVPLARTAYNFPAYGAFVVFTLNPVATVETLEDPVATEAARNLRARKYVGYVTQAIDLSMPGRRYHRCSCYILSRGLPIPSEQTLVDEQMCIAIAPATHPAGRPALTPSPPLRWDDLYLHSSSIFTLRVTSVDGKIDHSFSPALTLGQYLDVTAYTSADAMRWQALIDARDKPPNTIRSQHAVPETASQVSHVSVASATSAPSPADAGDPPEAKSTAESESIRSSDNGSILSGVPSFFPAGLMSDEEDPLYQFIPVVTFELDISTLEEPASATLLWDEIASVEK</sequence>
<comment type="caution">
    <text evidence="1">The sequence shown here is derived from an EMBL/GenBank/DDBJ whole genome shotgun (WGS) entry which is preliminary data.</text>
</comment>
<evidence type="ECO:0000313" key="2">
    <source>
        <dbReference type="Proteomes" id="UP000814033"/>
    </source>
</evidence>
<dbReference type="Proteomes" id="UP000814033">
    <property type="component" value="Unassembled WGS sequence"/>
</dbReference>
<dbReference type="EMBL" id="MU276086">
    <property type="protein sequence ID" value="KAI0042058.1"/>
    <property type="molecule type" value="Genomic_DNA"/>
</dbReference>
<accession>A0ACB8RDB4</accession>
<organism evidence="1 2">
    <name type="scientific">Auriscalpium vulgare</name>
    <dbReference type="NCBI Taxonomy" id="40419"/>
    <lineage>
        <taxon>Eukaryota</taxon>
        <taxon>Fungi</taxon>
        <taxon>Dikarya</taxon>
        <taxon>Basidiomycota</taxon>
        <taxon>Agaricomycotina</taxon>
        <taxon>Agaricomycetes</taxon>
        <taxon>Russulales</taxon>
        <taxon>Auriscalpiaceae</taxon>
        <taxon>Auriscalpium</taxon>
    </lineage>
</organism>
<gene>
    <name evidence="1" type="ORF">FA95DRAFT_1610502</name>
</gene>
<reference evidence="1" key="2">
    <citation type="journal article" date="2022" name="New Phytol.">
        <title>Evolutionary transition to the ectomycorrhizal habit in the genomes of a hyperdiverse lineage of mushroom-forming fungi.</title>
        <authorList>
            <person name="Looney B."/>
            <person name="Miyauchi S."/>
            <person name="Morin E."/>
            <person name="Drula E."/>
            <person name="Courty P.E."/>
            <person name="Kohler A."/>
            <person name="Kuo A."/>
            <person name="LaButti K."/>
            <person name="Pangilinan J."/>
            <person name="Lipzen A."/>
            <person name="Riley R."/>
            <person name="Andreopoulos W."/>
            <person name="He G."/>
            <person name="Johnson J."/>
            <person name="Nolan M."/>
            <person name="Tritt A."/>
            <person name="Barry K.W."/>
            <person name="Grigoriev I.V."/>
            <person name="Nagy L.G."/>
            <person name="Hibbett D."/>
            <person name="Henrissat B."/>
            <person name="Matheny P.B."/>
            <person name="Labbe J."/>
            <person name="Martin F.M."/>
        </authorList>
    </citation>
    <scope>NUCLEOTIDE SEQUENCE</scope>
    <source>
        <strain evidence="1">FP105234-sp</strain>
    </source>
</reference>
<keyword evidence="2" id="KW-1185">Reference proteome</keyword>
<reference evidence="1" key="1">
    <citation type="submission" date="2021-02" db="EMBL/GenBank/DDBJ databases">
        <authorList>
            <consortium name="DOE Joint Genome Institute"/>
            <person name="Ahrendt S."/>
            <person name="Looney B.P."/>
            <person name="Miyauchi S."/>
            <person name="Morin E."/>
            <person name="Drula E."/>
            <person name="Courty P.E."/>
            <person name="Chicoki N."/>
            <person name="Fauchery L."/>
            <person name="Kohler A."/>
            <person name="Kuo A."/>
            <person name="Labutti K."/>
            <person name="Pangilinan J."/>
            <person name="Lipzen A."/>
            <person name="Riley R."/>
            <person name="Andreopoulos W."/>
            <person name="He G."/>
            <person name="Johnson J."/>
            <person name="Barry K.W."/>
            <person name="Grigoriev I.V."/>
            <person name="Nagy L."/>
            <person name="Hibbett D."/>
            <person name="Henrissat B."/>
            <person name="Matheny P.B."/>
            <person name="Labbe J."/>
            <person name="Martin F."/>
        </authorList>
    </citation>
    <scope>NUCLEOTIDE SEQUENCE</scope>
    <source>
        <strain evidence="1">FP105234-sp</strain>
    </source>
</reference>
<name>A0ACB8RDB4_9AGAM</name>